<dbReference type="AlphaFoldDB" id="A0A8T0VMJ4"/>
<dbReference type="Proteomes" id="UP000823388">
    <property type="component" value="Chromosome 2N"/>
</dbReference>
<sequence length="205" mass="23703">MAPAVYNISTRKNRNLREALENNNWVCDLDLHNAHLSPTHFREYCDLWHQVSQTRLHPDTPDDITWKLTADGIFKTKSAYEAQFIGSSSTSFEALIWKSWAPPKCKVRIWATINTWARIEGLRPSVGQPFLSLHDWWAKLARVPSNDTRGLRSLIMLVIWEIWLERNARIFKHKETPCPMVISRIKDQASCWMAAGAKHLTVLLA</sequence>
<name>A0A8T0VMJ4_PANVG</name>
<comment type="caution">
    <text evidence="1">The sequence shown here is derived from an EMBL/GenBank/DDBJ whole genome shotgun (WGS) entry which is preliminary data.</text>
</comment>
<evidence type="ECO:0008006" key="3">
    <source>
        <dbReference type="Google" id="ProtNLM"/>
    </source>
</evidence>
<keyword evidence="2" id="KW-1185">Reference proteome</keyword>
<organism evidence="1 2">
    <name type="scientific">Panicum virgatum</name>
    <name type="common">Blackwell switchgrass</name>
    <dbReference type="NCBI Taxonomy" id="38727"/>
    <lineage>
        <taxon>Eukaryota</taxon>
        <taxon>Viridiplantae</taxon>
        <taxon>Streptophyta</taxon>
        <taxon>Embryophyta</taxon>
        <taxon>Tracheophyta</taxon>
        <taxon>Spermatophyta</taxon>
        <taxon>Magnoliopsida</taxon>
        <taxon>Liliopsida</taxon>
        <taxon>Poales</taxon>
        <taxon>Poaceae</taxon>
        <taxon>PACMAD clade</taxon>
        <taxon>Panicoideae</taxon>
        <taxon>Panicodae</taxon>
        <taxon>Paniceae</taxon>
        <taxon>Panicinae</taxon>
        <taxon>Panicum</taxon>
        <taxon>Panicum sect. Hiantes</taxon>
    </lineage>
</organism>
<reference evidence="1" key="1">
    <citation type="submission" date="2020-05" db="EMBL/GenBank/DDBJ databases">
        <title>WGS assembly of Panicum virgatum.</title>
        <authorList>
            <person name="Lovell J.T."/>
            <person name="Jenkins J."/>
            <person name="Shu S."/>
            <person name="Juenger T.E."/>
            <person name="Schmutz J."/>
        </authorList>
    </citation>
    <scope>NUCLEOTIDE SEQUENCE</scope>
    <source>
        <strain evidence="1">AP13</strain>
    </source>
</reference>
<dbReference type="EMBL" id="CM029040">
    <property type="protein sequence ID" value="KAG2632909.1"/>
    <property type="molecule type" value="Genomic_DNA"/>
</dbReference>
<protein>
    <recommendedName>
        <fullName evidence="3">Reverse transcriptase zinc-binding domain-containing protein</fullName>
    </recommendedName>
</protein>
<proteinExistence type="predicted"/>
<accession>A0A8T0VMJ4</accession>
<evidence type="ECO:0000313" key="2">
    <source>
        <dbReference type="Proteomes" id="UP000823388"/>
    </source>
</evidence>
<evidence type="ECO:0000313" key="1">
    <source>
        <dbReference type="EMBL" id="KAG2632909.1"/>
    </source>
</evidence>
<gene>
    <name evidence="1" type="ORF">PVAP13_2NG130903</name>
</gene>